<protein>
    <submittedName>
        <fullName evidence="1">Uncharacterized protein</fullName>
    </submittedName>
</protein>
<sequence>MEKDGGSCSAHDTGGGGEGPAERKEEAQTGPELGHIDAKGVKESPGYAEEPSHAGEGSSVDPKTVEKGQDRTEEPSHVAAGGEGSGDAVGAEENQGPLDGTQKKQSQLLPSLSCPAALQRPEDVPEEAPSLLGPADLPEAAVPPAAEGHAPGEPEPARVPNLTEGPAEEQPKQADKEAGRTLAPEDSSAEAQTPTSSEEPSPATQPLCKTSEEDTAAPVEAGSPVAAAPTSPYLMPDFAKEDPSLVLGKPRSHRPL</sequence>
<evidence type="ECO:0000313" key="2">
    <source>
        <dbReference type="Proteomes" id="UP000827872"/>
    </source>
</evidence>
<keyword evidence="2" id="KW-1185">Reference proteome</keyword>
<dbReference type="Proteomes" id="UP000827872">
    <property type="component" value="Linkage Group LG05"/>
</dbReference>
<comment type="caution">
    <text evidence="1">The sequence shown here is derived from an EMBL/GenBank/DDBJ whole genome shotgun (WGS) entry which is preliminary data.</text>
</comment>
<organism evidence="1 2">
    <name type="scientific">Sphaerodactylus townsendi</name>
    <dbReference type="NCBI Taxonomy" id="933632"/>
    <lineage>
        <taxon>Eukaryota</taxon>
        <taxon>Metazoa</taxon>
        <taxon>Chordata</taxon>
        <taxon>Craniata</taxon>
        <taxon>Vertebrata</taxon>
        <taxon>Euteleostomi</taxon>
        <taxon>Lepidosauria</taxon>
        <taxon>Squamata</taxon>
        <taxon>Bifurcata</taxon>
        <taxon>Gekkota</taxon>
        <taxon>Sphaerodactylidae</taxon>
        <taxon>Sphaerodactylus</taxon>
    </lineage>
</organism>
<name>A0ACB8F791_9SAUR</name>
<accession>A0ACB8F791</accession>
<gene>
    <name evidence="1" type="ORF">K3G42_030227</name>
</gene>
<reference evidence="1" key="1">
    <citation type="submission" date="2021-08" db="EMBL/GenBank/DDBJ databases">
        <title>The first chromosome-level gecko genome reveals the dynamic sex chromosomes of Neotropical dwarf geckos (Sphaerodactylidae: Sphaerodactylus).</title>
        <authorList>
            <person name="Pinto B.J."/>
            <person name="Keating S.E."/>
            <person name="Gamble T."/>
        </authorList>
    </citation>
    <scope>NUCLEOTIDE SEQUENCE</scope>
    <source>
        <strain evidence="1">TG3544</strain>
    </source>
</reference>
<proteinExistence type="predicted"/>
<evidence type="ECO:0000313" key="1">
    <source>
        <dbReference type="EMBL" id="KAH8000982.1"/>
    </source>
</evidence>
<dbReference type="EMBL" id="CM037618">
    <property type="protein sequence ID" value="KAH8000982.1"/>
    <property type="molecule type" value="Genomic_DNA"/>
</dbReference>